<dbReference type="InterPro" id="IPR036691">
    <property type="entry name" value="Endo/exonu/phosph_ase_sf"/>
</dbReference>
<keyword evidence="4" id="KW-1185">Reference proteome</keyword>
<reference evidence="3 4" key="1">
    <citation type="submission" date="2020-08" db="EMBL/GenBank/DDBJ databases">
        <title>Sequencing the genomes of 1000 actinobacteria strains.</title>
        <authorList>
            <person name="Klenk H.-P."/>
        </authorList>
    </citation>
    <scope>NUCLEOTIDE SEQUENCE [LARGE SCALE GENOMIC DNA]</scope>
    <source>
        <strain evidence="3 4">DSM 45913</strain>
    </source>
</reference>
<dbReference type="Proteomes" id="UP000583800">
    <property type="component" value="Unassembled WGS sequence"/>
</dbReference>
<evidence type="ECO:0000313" key="3">
    <source>
        <dbReference type="EMBL" id="MBB6348002.1"/>
    </source>
</evidence>
<dbReference type="InterPro" id="IPR013783">
    <property type="entry name" value="Ig-like_fold"/>
</dbReference>
<dbReference type="GO" id="GO:0003824">
    <property type="term" value="F:catalytic activity"/>
    <property type="evidence" value="ECO:0007669"/>
    <property type="project" value="InterPro"/>
</dbReference>
<feature type="domain" description="Endonuclease/exonuclease/phosphatase" evidence="2">
    <location>
        <begin position="241"/>
        <end position="516"/>
    </location>
</feature>
<evidence type="ECO:0000313" key="4">
    <source>
        <dbReference type="Proteomes" id="UP000583800"/>
    </source>
</evidence>
<keyword evidence="1" id="KW-0732">Signal</keyword>
<protein>
    <recommendedName>
        <fullName evidence="2">Endonuclease/exonuclease/phosphatase domain-containing protein</fullName>
    </recommendedName>
</protein>
<evidence type="ECO:0000256" key="1">
    <source>
        <dbReference type="SAM" id="SignalP"/>
    </source>
</evidence>
<dbReference type="PANTHER" id="PTHR41349:SF1">
    <property type="entry name" value="PROTEIN CBG08683"/>
    <property type="match status" value="1"/>
</dbReference>
<sequence length="526" mass="55799">MRLILPAATVALTALALAAAPAGAVSLSATPIPATATAPDGTLSLTSATVGAGEPIKVSYSTPRPHPKNWIGLYTDPGNGPVEEKYVGPSLKWVYIPDATGTATLPTDGLEPGDYVVYALAADGYAWLAAPAKLRIVSNEPPRFVTGAFTLRNARAGSPYTATVKGLVRGSVDRFAKVSGPAWVEVAADGSITGTPPASASAKTATFEVEARAANGEPATATVRVRIRPAGAPLVPELKALSWNLWHGGSQVRDSREKQLKFLLDRDIDVVGVQESSGTGTKALGEALGWDYFQAGPDLGVLSRYPITARGPLPSESGLPMSNVRIRIDERRGSEVALWNVHLGYTPYGPYDACFGKMPVDRLLAREAESGRARQIESIMTAMSADLKAASRTPVLLMGDFNAPSHLDWTDANPHCGYGYVPWPTSRMPAKAGMRDTFRVANPNPAAEPGITWSPIYKTFTGGYGHDSHAGKPEPQDRIDFIHVKGRLSVLASDAVVEGTPQPIPGHQDNAWTSDHAAVLTVFRVR</sequence>
<dbReference type="PANTHER" id="PTHR41349">
    <property type="match status" value="1"/>
</dbReference>
<comment type="caution">
    <text evidence="3">The sequence shown here is derived from an EMBL/GenBank/DDBJ whole genome shotgun (WGS) entry which is preliminary data.</text>
</comment>
<feature type="signal peptide" evidence="1">
    <location>
        <begin position="1"/>
        <end position="18"/>
    </location>
</feature>
<name>A0A7X0EXF0_9ACTN</name>
<gene>
    <name evidence="3" type="ORF">FHU36_004547</name>
</gene>
<feature type="chain" id="PRO_5039169037" description="Endonuclease/exonuclease/phosphatase domain-containing protein" evidence="1">
    <location>
        <begin position="19"/>
        <end position="526"/>
    </location>
</feature>
<dbReference type="GO" id="GO:0005975">
    <property type="term" value="P:carbohydrate metabolic process"/>
    <property type="evidence" value="ECO:0007669"/>
    <property type="project" value="UniProtKB-ARBA"/>
</dbReference>
<dbReference type="EMBL" id="JACHJB010000002">
    <property type="protein sequence ID" value="MBB6348002.1"/>
    <property type="molecule type" value="Genomic_DNA"/>
</dbReference>
<dbReference type="RefSeq" id="WP_185085845.1">
    <property type="nucleotide sequence ID" value="NZ_JACHJB010000002.1"/>
</dbReference>
<dbReference type="SUPFAM" id="SSF56219">
    <property type="entry name" value="DNase I-like"/>
    <property type="match status" value="1"/>
</dbReference>
<accession>A0A7X0EXF0</accession>
<dbReference type="Gene3D" id="2.60.40.10">
    <property type="entry name" value="Immunoglobulins"/>
    <property type="match status" value="1"/>
</dbReference>
<dbReference type="InterPro" id="IPR005135">
    <property type="entry name" value="Endo/exonuclease/phosphatase"/>
</dbReference>
<organism evidence="3 4">
    <name type="scientific">Nonomuraea muscovyensis</name>
    <dbReference type="NCBI Taxonomy" id="1124761"/>
    <lineage>
        <taxon>Bacteria</taxon>
        <taxon>Bacillati</taxon>
        <taxon>Actinomycetota</taxon>
        <taxon>Actinomycetes</taxon>
        <taxon>Streptosporangiales</taxon>
        <taxon>Streptosporangiaceae</taxon>
        <taxon>Nonomuraea</taxon>
    </lineage>
</organism>
<dbReference type="AlphaFoldDB" id="A0A7X0EXF0"/>
<evidence type="ECO:0000259" key="2">
    <source>
        <dbReference type="Pfam" id="PF03372"/>
    </source>
</evidence>
<proteinExistence type="predicted"/>
<dbReference type="Gene3D" id="3.60.10.10">
    <property type="entry name" value="Endonuclease/exonuclease/phosphatase"/>
    <property type="match status" value="1"/>
</dbReference>
<dbReference type="Pfam" id="PF03372">
    <property type="entry name" value="Exo_endo_phos"/>
    <property type="match status" value="1"/>
</dbReference>